<evidence type="ECO:0000313" key="6">
    <source>
        <dbReference type="EMBL" id="CAG8835435.1"/>
    </source>
</evidence>
<protein>
    <submittedName>
        <fullName evidence="6">45635_t:CDS:1</fullName>
    </submittedName>
</protein>
<accession>A0ABN7WLQ8</accession>
<reference evidence="6 7" key="1">
    <citation type="submission" date="2021-06" db="EMBL/GenBank/DDBJ databases">
        <authorList>
            <person name="Kallberg Y."/>
            <person name="Tangrot J."/>
            <person name="Rosling A."/>
        </authorList>
    </citation>
    <scope>NUCLEOTIDE SEQUENCE [LARGE SCALE GENOMIC DNA]</scope>
    <source>
        <strain evidence="6 7">120-4 pot B 10/14</strain>
    </source>
</reference>
<dbReference type="PANTHER" id="PTHR11581:SF0">
    <property type="entry name" value="SMALL RIBOSOMAL SUBUNIT PROTEIN ES4"/>
    <property type="match status" value="1"/>
</dbReference>
<dbReference type="Gene3D" id="2.40.50.740">
    <property type="match status" value="1"/>
</dbReference>
<dbReference type="InterPro" id="IPR000876">
    <property type="entry name" value="Ribosomal_eS4"/>
</dbReference>
<keyword evidence="4" id="KW-0687">Ribonucleoprotein</keyword>
<feature type="non-terminal residue" evidence="6">
    <location>
        <position position="1"/>
    </location>
</feature>
<feature type="non-terminal residue" evidence="6">
    <location>
        <position position="46"/>
    </location>
</feature>
<dbReference type="InterPro" id="IPR013845">
    <property type="entry name" value="Ribosomal_eS4_central_region"/>
</dbReference>
<evidence type="ECO:0000256" key="1">
    <source>
        <dbReference type="ARBA" id="ARBA00022730"/>
    </source>
</evidence>
<keyword evidence="7" id="KW-1185">Reference proteome</keyword>
<keyword evidence="1" id="KW-0699">rRNA-binding</keyword>
<dbReference type="Pfam" id="PF00900">
    <property type="entry name" value="Ribosomal_S4e"/>
    <property type="match status" value="1"/>
</dbReference>
<evidence type="ECO:0000256" key="2">
    <source>
        <dbReference type="ARBA" id="ARBA00022884"/>
    </source>
</evidence>
<evidence type="ECO:0000256" key="3">
    <source>
        <dbReference type="ARBA" id="ARBA00022980"/>
    </source>
</evidence>
<dbReference type="PANTHER" id="PTHR11581">
    <property type="entry name" value="30S/40S RIBOSOMAL PROTEIN S4"/>
    <property type="match status" value="1"/>
</dbReference>
<keyword evidence="3" id="KW-0689">Ribosomal protein</keyword>
<dbReference type="EMBL" id="CAJVQB010051473">
    <property type="protein sequence ID" value="CAG8835435.1"/>
    <property type="molecule type" value="Genomic_DNA"/>
</dbReference>
<keyword evidence="2" id="KW-0694">RNA-binding</keyword>
<evidence type="ECO:0000313" key="7">
    <source>
        <dbReference type="Proteomes" id="UP000789901"/>
    </source>
</evidence>
<proteinExistence type="predicted"/>
<feature type="domain" description="Small ribosomal subunit protein eS4 central region" evidence="5">
    <location>
        <begin position="2"/>
        <end position="45"/>
    </location>
</feature>
<evidence type="ECO:0000256" key="4">
    <source>
        <dbReference type="ARBA" id="ARBA00023274"/>
    </source>
</evidence>
<gene>
    <name evidence="6" type="ORF">GMARGA_LOCUS32572</name>
</gene>
<comment type="caution">
    <text evidence="6">The sequence shown here is derived from an EMBL/GenBank/DDBJ whole genome shotgun (WGS) entry which is preliminary data.</text>
</comment>
<organism evidence="6 7">
    <name type="scientific">Gigaspora margarita</name>
    <dbReference type="NCBI Taxonomy" id="4874"/>
    <lineage>
        <taxon>Eukaryota</taxon>
        <taxon>Fungi</taxon>
        <taxon>Fungi incertae sedis</taxon>
        <taxon>Mucoromycota</taxon>
        <taxon>Glomeromycotina</taxon>
        <taxon>Glomeromycetes</taxon>
        <taxon>Diversisporales</taxon>
        <taxon>Gigasporaceae</taxon>
        <taxon>Gigaspora</taxon>
    </lineage>
</organism>
<dbReference type="InterPro" id="IPR038237">
    <property type="entry name" value="Ribosomal_eS4_central_sf"/>
</dbReference>
<dbReference type="Proteomes" id="UP000789901">
    <property type="component" value="Unassembled WGS sequence"/>
</dbReference>
<sequence>MVKRVQFCAKETPYLVTYNGCTICYSDSIIKVNDTIRLDLETDKII</sequence>
<evidence type="ECO:0000259" key="5">
    <source>
        <dbReference type="Pfam" id="PF00900"/>
    </source>
</evidence>
<name>A0ABN7WLQ8_GIGMA</name>